<dbReference type="EMBL" id="CP099967">
    <property type="protein sequence ID" value="UWL60814.1"/>
    <property type="molecule type" value="Genomic_DNA"/>
</dbReference>
<feature type="transmembrane region" description="Helical" evidence="1">
    <location>
        <begin position="111"/>
        <end position="135"/>
    </location>
</feature>
<gene>
    <name evidence="2" type="ORF">NIK97_03410</name>
</gene>
<keyword evidence="1" id="KW-0472">Membrane</keyword>
<organism evidence="2 3">
    <name type="scientific">Brucella pseudintermedia</name>
    <dbReference type="NCBI Taxonomy" id="370111"/>
    <lineage>
        <taxon>Bacteria</taxon>
        <taxon>Pseudomonadati</taxon>
        <taxon>Pseudomonadota</taxon>
        <taxon>Alphaproteobacteria</taxon>
        <taxon>Hyphomicrobiales</taxon>
        <taxon>Brucellaceae</taxon>
        <taxon>Brucella/Ochrobactrum group</taxon>
        <taxon>Brucella</taxon>
    </lineage>
</organism>
<name>A0ABY5UBW4_9HYPH</name>
<keyword evidence="3" id="KW-1185">Reference proteome</keyword>
<dbReference type="Proteomes" id="UP001058739">
    <property type="component" value="Chromosome 01"/>
</dbReference>
<proteinExistence type="predicted"/>
<keyword evidence="1" id="KW-0812">Transmembrane</keyword>
<feature type="transmembrane region" description="Helical" evidence="1">
    <location>
        <begin position="147"/>
        <end position="165"/>
    </location>
</feature>
<sequence length="171" mass="18631">MDEIIIKRFPCIIMSLFPALWGIFSLLNNTADFSGTAENAIRPLLAMSDTYGIPGQTWRAITASWVPYAGLAVITAMETLAGVLATIGFVKMVVNLRGSYAKFSSGKNWTILGACCAVAVWGIGFMVIAGDWFMAWETKENSLNTQLGALLYALPSMMCIVIMFSHRESDA</sequence>
<accession>A0ABY5UBW4</accession>
<feature type="transmembrane region" description="Helical" evidence="1">
    <location>
        <begin position="68"/>
        <end position="90"/>
    </location>
</feature>
<evidence type="ECO:0000256" key="1">
    <source>
        <dbReference type="SAM" id="Phobius"/>
    </source>
</evidence>
<evidence type="ECO:0000313" key="2">
    <source>
        <dbReference type="EMBL" id="UWL60814.1"/>
    </source>
</evidence>
<evidence type="ECO:0000313" key="3">
    <source>
        <dbReference type="Proteomes" id="UP001058739"/>
    </source>
</evidence>
<dbReference type="RefSeq" id="WP_121983243.1">
    <property type="nucleotide sequence ID" value="NZ_CP099967.1"/>
</dbReference>
<dbReference type="Pfam" id="PF09933">
    <property type="entry name" value="DUF2165"/>
    <property type="match status" value="1"/>
</dbReference>
<dbReference type="InterPro" id="IPR018681">
    <property type="entry name" value="DUF2165_transmembrane"/>
</dbReference>
<protein>
    <submittedName>
        <fullName evidence="2">DUF2165 domain-containing protein</fullName>
    </submittedName>
</protein>
<feature type="transmembrane region" description="Helical" evidence="1">
    <location>
        <begin position="9"/>
        <end position="27"/>
    </location>
</feature>
<reference evidence="2" key="1">
    <citation type="submission" date="2022-06" db="EMBL/GenBank/DDBJ databases">
        <title>Complete Genome Sequence of Deoxynivalenol-bioadsorption Ochrobactrum pseudintermedium ASAG-D25.</title>
        <authorList>
            <person name="Wang N."/>
        </authorList>
    </citation>
    <scope>NUCLEOTIDE SEQUENCE</scope>
    <source>
        <strain evidence="2">ASAG-D25</strain>
    </source>
</reference>
<keyword evidence="1" id="KW-1133">Transmembrane helix</keyword>